<organism evidence="1">
    <name type="scientific">Pseudomonas sp. 13.2</name>
    <dbReference type="NCBI Taxonomy" id="3144665"/>
    <lineage>
        <taxon>Bacteria</taxon>
        <taxon>Pseudomonadati</taxon>
        <taxon>Pseudomonadota</taxon>
        <taxon>Gammaproteobacteria</taxon>
        <taxon>Pseudomonadales</taxon>
        <taxon>Pseudomonadaceae</taxon>
        <taxon>Pseudomonas</taxon>
    </lineage>
</organism>
<reference evidence="1" key="2">
    <citation type="submission" date="2024-05" db="EMBL/GenBank/DDBJ databases">
        <authorList>
            <person name="Mellies J."/>
            <person name="Newton I."/>
        </authorList>
    </citation>
    <scope>NUCLEOTIDE SEQUENCE</scope>
    <source>
        <strain evidence="1">13.2</strain>
    </source>
</reference>
<evidence type="ECO:0000313" key="1">
    <source>
        <dbReference type="EMBL" id="XBG30970.1"/>
    </source>
</evidence>
<reference evidence="1" key="1">
    <citation type="journal article" date="2019" name="Microbiol. Resour. Announc.">
        <title>Draft Genome Sequences of Five Environmental Bacterial Isolates That Degrade Polyethylene Terephthalate Plastic.</title>
        <authorList>
            <person name="Leon-Zayas R."/>
            <person name="Roberts C."/>
            <person name="Vague M."/>
            <person name="Mellies J.L."/>
        </authorList>
    </citation>
    <scope>NUCLEOTIDE SEQUENCE</scope>
    <source>
        <strain evidence="1">13.2</strain>
    </source>
</reference>
<gene>
    <name evidence="1" type="ORF">ABH853_21105</name>
</gene>
<protein>
    <submittedName>
        <fullName evidence="1">Uncharacterized protein</fullName>
    </submittedName>
</protein>
<accession>A0AAU7BEF6</accession>
<sequence>MTEFEISIYRLINEFAQAESRKCTFPQFLAAIGKDEVPLEEKSSIATLIHDATFQKVLRQVGTHLWIGRDHMIRIVDTLSSAKGAQEVGPGMCRLCLMDEDDHQELVQVGKQSFVHHGCKARYELMRKCRKVVGVELDGE</sequence>
<name>A0AAU7BEF6_9PSED</name>
<dbReference type="AlphaFoldDB" id="A0AAU7BEF6"/>
<dbReference type="EMBL" id="CP157179">
    <property type="protein sequence ID" value="XBG30970.1"/>
    <property type="molecule type" value="Genomic_DNA"/>
</dbReference>
<proteinExistence type="predicted"/>